<dbReference type="EMBL" id="LWMT01000033">
    <property type="protein sequence ID" value="KZX17291.1"/>
    <property type="molecule type" value="Genomic_DNA"/>
</dbReference>
<dbReference type="PATRIC" id="fig|55758.3.peg.280"/>
<organism evidence="1 2">
    <name type="scientific">Methanobrevibacter filiformis</name>
    <dbReference type="NCBI Taxonomy" id="55758"/>
    <lineage>
        <taxon>Archaea</taxon>
        <taxon>Methanobacteriati</taxon>
        <taxon>Methanobacteriota</taxon>
        <taxon>Methanomada group</taxon>
        <taxon>Methanobacteria</taxon>
        <taxon>Methanobacteriales</taxon>
        <taxon>Methanobacteriaceae</taxon>
        <taxon>Methanobrevibacter</taxon>
    </lineage>
</organism>
<protein>
    <submittedName>
        <fullName evidence="1">Uncharacterized protein</fullName>
    </submittedName>
</protein>
<dbReference type="AlphaFoldDB" id="A0A166F431"/>
<keyword evidence="2" id="KW-1185">Reference proteome</keyword>
<dbReference type="RefSeq" id="WP_066970700.1">
    <property type="nucleotide sequence ID" value="NZ_LWMT01000033.1"/>
</dbReference>
<dbReference type="STRING" id="55758.MBFIL_02520"/>
<evidence type="ECO:0000313" key="1">
    <source>
        <dbReference type="EMBL" id="KZX17291.1"/>
    </source>
</evidence>
<evidence type="ECO:0000313" key="2">
    <source>
        <dbReference type="Proteomes" id="UP000077066"/>
    </source>
</evidence>
<name>A0A166F431_9EURY</name>
<dbReference type="Proteomes" id="UP000077066">
    <property type="component" value="Unassembled WGS sequence"/>
</dbReference>
<comment type="caution">
    <text evidence="1">The sequence shown here is derived from an EMBL/GenBank/DDBJ whole genome shotgun (WGS) entry which is preliminary data.</text>
</comment>
<reference evidence="1 2" key="1">
    <citation type="submission" date="2016-04" db="EMBL/GenBank/DDBJ databases">
        <title>Genome sequence of Methanobrevibacter filiformis DSM 11501.</title>
        <authorList>
            <person name="Poehlein A."/>
            <person name="Seedorf H."/>
            <person name="Daniel R."/>
        </authorList>
    </citation>
    <scope>NUCLEOTIDE SEQUENCE [LARGE SCALE GENOMIC DNA]</scope>
    <source>
        <strain evidence="1 2">DSM 11501</strain>
    </source>
</reference>
<sequence length="92" mass="10914">MTIVMEEIIRPDLLKRIELRAKKENITEEKLLNEFIEEGLEKREHETLKEKVKCMSINNPTNKLKFEDLKGIIKLDERTNAVELKKQAHIKD</sequence>
<proteinExistence type="predicted"/>
<accession>A0A166F431</accession>
<gene>
    <name evidence="1" type="ORF">MBFIL_02520</name>
</gene>